<evidence type="ECO:0000313" key="2">
    <source>
        <dbReference type="Proteomes" id="UP001627154"/>
    </source>
</evidence>
<comment type="caution">
    <text evidence="1">The sequence shown here is derived from an EMBL/GenBank/DDBJ whole genome shotgun (WGS) entry which is preliminary data.</text>
</comment>
<organism evidence="1 2">
    <name type="scientific">Trichogramma kaykai</name>
    <dbReference type="NCBI Taxonomy" id="54128"/>
    <lineage>
        <taxon>Eukaryota</taxon>
        <taxon>Metazoa</taxon>
        <taxon>Ecdysozoa</taxon>
        <taxon>Arthropoda</taxon>
        <taxon>Hexapoda</taxon>
        <taxon>Insecta</taxon>
        <taxon>Pterygota</taxon>
        <taxon>Neoptera</taxon>
        <taxon>Endopterygota</taxon>
        <taxon>Hymenoptera</taxon>
        <taxon>Apocrita</taxon>
        <taxon>Proctotrupomorpha</taxon>
        <taxon>Chalcidoidea</taxon>
        <taxon>Trichogrammatidae</taxon>
        <taxon>Trichogramma</taxon>
    </lineage>
</organism>
<dbReference type="AlphaFoldDB" id="A0ABD2WM96"/>
<name>A0ABD2WM96_9HYME</name>
<proteinExistence type="predicted"/>
<accession>A0ABD2WM96</accession>
<reference evidence="1 2" key="1">
    <citation type="journal article" date="2024" name="bioRxiv">
        <title>A reference genome for Trichogramma kaykai: A tiny desert-dwelling parasitoid wasp with competing sex-ratio distorters.</title>
        <authorList>
            <person name="Culotta J."/>
            <person name="Lindsey A.R."/>
        </authorList>
    </citation>
    <scope>NUCLEOTIDE SEQUENCE [LARGE SCALE GENOMIC DNA]</scope>
    <source>
        <strain evidence="1 2">KSX58</strain>
    </source>
</reference>
<sequence length="515" mass="59108">MNHITSPNRSKSTLDMLRAASFERRNNELNVHNQLPQQTTSFTLRRPALNKEFSKQRTPWNPAAVRSDDANRRSYVEDEQLRRNFESNFGSLMESTAGGENKLQQQAPKGLFFSPRSSSFVRRLVASLEKQRDLISPKYNKNINCRPSATADVRDTRQVHPSKLTVPVNGLSYVNPIDKFDNYTATFTGYATTQQQSDNDAYSTCSDDSSSDFWDNTEKNSHLSDQHQQRVAKSVKNAGTVNRANDKTPTKAKKTFKSMLSSLKRWKPGQGKTSNCKNLPKGTRDYYATRESLGDELHAFRQNTMSRLYERSDRKFNNQNEQLPFIKEQKEFNELLQQQRTPRQEQHQGLFDNVATATVKPIYGQKRRSRNTDEEYARIDALERFDHLEVAPPTSKLIVQEKAPSPVKYESVETQCPSPSEHLVRPSKIRDMQKRLSRELDMNLVQLRKANPISHSGPQNDYDVPRCIKTNSASFKTSPDWLQPLYANVNTIAIEATDDRQPEMIAMPLLKFTTF</sequence>
<keyword evidence="2" id="KW-1185">Reference proteome</keyword>
<dbReference type="EMBL" id="JBJJXI010000096">
    <property type="protein sequence ID" value="KAL3393814.1"/>
    <property type="molecule type" value="Genomic_DNA"/>
</dbReference>
<dbReference type="Proteomes" id="UP001627154">
    <property type="component" value="Unassembled WGS sequence"/>
</dbReference>
<protein>
    <submittedName>
        <fullName evidence="1">Uncharacterized protein</fullName>
    </submittedName>
</protein>
<evidence type="ECO:0000313" key="1">
    <source>
        <dbReference type="EMBL" id="KAL3393814.1"/>
    </source>
</evidence>
<gene>
    <name evidence="1" type="ORF">TKK_012047</name>
</gene>